<evidence type="ECO:0000256" key="9">
    <source>
        <dbReference type="SAM" id="MobiDB-lite"/>
    </source>
</evidence>
<evidence type="ECO:0000313" key="13">
    <source>
        <dbReference type="Proteomes" id="UP000837857"/>
    </source>
</evidence>
<dbReference type="InterPro" id="IPR044538">
    <property type="entry name" value="Vta1-like"/>
</dbReference>
<dbReference type="Pfam" id="PF18097">
    <property type="entry name" value="Vta1_C"/>
    <property type="match status" value="1"/>
</dbReference>
<evidence type="ECO:0000256" key="7">
    <source>
        <dbReference type="ARBA" id="ARBA00022927"/>
    </source>
</evidence>
<dbReference type="InterPro" id="IPR041212">
    <property type="entry name" value="Vta1_C"/>
</dbReference>
<feature type="domain" description="Vta1/callose synthase N-terminal" evidence="10">
    <location>
        <begin position="40"/>
        <end position="183"/>
    </location>
</feature>
<evidence type="ECO:0000256" key="2">
    <source>
        <dbReference type="ARBA" id="ARBA00004496"/>
    </source>
</evidence>
<dbReference type="Gene3D" id="1.20.5.420">
    <property type="entry name" value="Immunoglobulin FC, subunit C"/>
    <property type="match status" value="1"/>
</dbReference>
<dbReference type="Gene3D" id="1.25.40.270">
    <property type="entry name" value="Vacuolar protein sorting-associated protein vta1"/>
    <property type="match status" value="1"/>
</dbReference>
<feature type="region of interest" description="Disordered" evidence="9">
    <location>
        <begin position="184"/>
        <end position="207"/>
    </location>
</feature>
<evidence type="ECO:0000256" key="6">
    <source>
        <dbReference type="ARBA" id="ARBA00022753"/>
    </source>
</evidence>
<keyword evidence="6" id="KW-0967">Endosome</keyword>
<comment type="subcellular location">
    <subcellularLocation>
        <location evidence="2">Cytoplasm</location>
    </subcellularLocation>
    <subcellularLocation>
        <location evidence="1">Endosome membrane</location>
        <topology evidence="1">Peripheral membrane protein</topology>
    </subcellularLocation>
</comment>
<dbReference type="InterPro" id="IPR023175">
    <property type="entry name" value="Vta1/CALS_N_sf"/>
</dbReference>
<evidence type="ECO:0000256" key="4">
    <source>
        <dbReference type="ARBA" id="ARBA00022448"/>
    </source>
</evidence>
<name>A0ABN8J6R9_9NEOP</name>
<evidence type="ECO:0000256" key="1">
    <source>
        <dbReference type="ARBA" id="ARBA00004481"/>
    </source>
</evidence>
<keyword evidence="5" id="KW-0963">Cytoplasm</keyword>
<accession>A0ABN8J6R9</accession>
<evidence type="ECO:0000259" key="11">
    <source>
        <dbReference type="Pfam" id="PF18097"/>
    </source>
</evidence>
<gene>
    <name evidence="12" type="ORF">IPOD504_LOCUS16518</name>
</gene>
<proteinExistence type="inferred from homology"/>
<dbReference type="PANTHER" id="PTHR46009:SF1">
    <property type="entry name" value="VACUOLAR PROTEIN SORTING-ASSOCIATED PROTEIN VTA1 HOMOLOG"/>
    <property type="match status" value="1"/>
</dbReference>
<sequence length="337" mass="37207">MNGSERGGLDLISIFVVLAIVGRRKRMPANIPECPSSLKSIQHYLKTATEHDARDPVVAYWCRLHALQVGLKLTNKKTPEETKMLMGLMDWLEEEKNLQKDNDAISNEVAAQAHLENYALKLFLYADKQDREQNFGKNVVKAFYTAGMIYDVLTTFGELTDEAAQNRKYAKWKAAYIHNCLKNGETPVPGPLSTGEERPENEGTENDNAPIGFTQNPGINPQTTPTTLPVIPTSFSSTLPDPNAAMRAASQLPPVPYTPDPNPGGFVPYDPSQQSQPLQPTYGDSSLMVAQLSPDQIAKAQKYCKWASSALNYDDIKTAINNLKNALELLQTGRDPA</sequence>
<feature type="compositionally biased region" description="Pro residues" evidence="9">
    <location>
        <begin position="253"/>
        <end position="262"/>
    </location>
</feature>
<evidence type="ECO:0000313" key="12">
    <source>
        <dbReference type="EMBL" id="CAH2075126.1"/>
    </source>
</evidence>
<evidence type="ECO:0000259" key="10">
    <source>
        <dbReference type="Pfam" id="PF04652"/>
    </source>
</evidence>
<feature type="domain" description="Vta1 C-terminal" evidence="11">
    <location>
        <begin position="294"/>
        <end position="331"/>
    </location>
</feature>
<evidence type="ECO:0000256" key="8">
    <source>
        <dbReference type="ARBA" id="ARBA00023136"/>
    </source>
</evidence>
<evidence type="ECO:0000256" key="3">
    <source>
        <dbReference type="ARBA" id="ARBA00007895"/>
    </source>
</evidence>
<dbReference type="PANTHER" id="PTHR46009">
    <property type="entry name" value="VACUOLAR PROTEIN SORTING-ASSOCIATED PROTEIN VTA1 HOMOLOG"/>
    <property type="match status" value="1"/>
</dbReference>
<reference evidence="12" key="1">
    <citation type="submission" date="2022-03" db="EMBL/GenBank/DDBJ databases">
        <authorList>
            <person name="Martin H S."/>
        </authorList>
    </citation>
    <scope>NUCLEOTIDE SEQUENCE</scope>
</reference>
<dbReference type="InterPro" id="IPR039431">
    <property type="entry name" value="Vta1/CALS_N"/>
</dbReference>
<dbReference type="Proteomes" id="UP000837857">
    <property type="component" value="Chromosome 8"/>
</dbReference>
<evidence type="ECO:0000256" key="5">
    <source>
        <dbReference type="ARBA" id="ARBA00022490"/>
    </source>
</evidence>
<dbReference type="EMBL" id="OW152820">
    <property type="protein sequence ID" value="CAH2075126.1"/>
    <property type="molecule type" value="Genomic_DNA"/>
</dbReference>
<organism evidence="12 13">
    <name type="scientific">Iphiclides podalirius</name>
    <name type="common">scarce swallowtail</name>
    <dbReference type="NCBI Taxonomy" id="110791"/>
    <lineage>
        <taxon>Eukaryota</taxon>
        <taxon>Metazoa</taxon>
        <taxon>Ecdysozoa</taxon>
        <taxon>Arthropoda</taxon>
        <taxon>Hexapoda</taxon>
        <taxon>Insecta</taxon>
        <taxon>Pterygota</taxon>
        <taxon>Neoptera</taxon>
        <taxon>Endopterygota</taxon>
        <taxon>Lepidoptera</taxon>
        <taxon>Glossata</taxon>
        <taxon>Ditrysia</taxon>
        <taxon>Papilionoidea</taxon>
        <taxon>Papilionidae</taxon>
        <taxon>Papilioninae</taxon>
        <taxon>Iphiclides</taxon>
    </lineage>
</organism>
<keyword evidence="8" id="KW-0472">Membrane</keyword>
<dbReference type="Pfam" id="PF04652">
    <property type="entry name" value="Vta1"/>
    <property type="match status" value="1"/>
</dbReference>
<keyword evidence="4" id="KW-0813">Transport</keyword>
<comment type="similarity">
    <text evidence="3">Belongs to the VTA1 family.</text>
</comment>
<feature type="non-terminal residue" evidence="12">
    <location>
        <position position="1"/>
    </location>
</feature>
<evidence type="ECO:0008006" key="14">
    <source>
        <dbReference type="Google" id="ProtNLM"/>
    </source>
</evidence>
<keyword evidence="13" id="KW-1185">Reference proteome</keyword>
<protein>
    <recommendedName>
        <fullName evidence="14">Vacuolar protein sorting-associated protein VTA1 homolog</fullName>
    </recommendedName>
</protein>
<keyword evidence="7" id="KW-0653">Protein transport</keyword>
<feature type="region of interest" description="Disordered" evidence="9">
    <location>
        <begin position="251"/>
        <end position="279"/>
    </location>
</feature>